<feature type="region of interest" description="Disordered" evidence="2">
    <location>
        <begin position="43"/>
        <end position="91"/>
    </location>
</feature>
<evidence type="ECO:0000256" key="1">
    <source>
        <dbReference type="PROSITE-ProRule" id="PRU00325"/>
    </source>
</evidence>
<dbReference type="AlphaFoldDB" id="A0AAE0GW22"/>
<evidence type="ECO:0000313" key="5">
    <source>
        <dbReference type="Proteomes" id="UP001190700"/>
    </source>
</evidence>
<keyword evidence="5" id="KW-1185">Reference proteome</keyword>
<dbReference type="Pfam" id="PF04434">
    <property type="entry name" value="SWIM"/>
    <property type="match status" value="1"/>
</dbReference>
<organism evidence="4 5">
    <name type="scientific">Cymbomonas tetramitiformis</name>
    <dbReference type="NCBI Taxonomy" id="36881"/>
    <lineage>
        <taxon>Eukaryota</taxon>
        <taxon>Viridiplantae</taxon>
        <taxon>Chlorophyta</taxon>
        <taxon>Pyramimonadophyceae</taxon>
        <taxon>Pyramimonadales</taxon>
        <taxon>Pyramimonadaceae</taxon>
        <taxon>Cymbomonas</taxon>
    </lineage>
</organism>
<keyword evidence="1" id="KW-0863">Zinc-finger</keyword>
<dbReference type="PROSITE" id="PS50966">
    <property type="entry name" value="ZF_SWIM"/>
    <property type="match status" value="1"/>
</dbReference>
<comment type="caution">
    <text evidence="4">The sequence shown here is derived from an EMBL/GenBank/DDBJ whole genome shotgun (WGS) entry which is preliminary data.</text>
</comment>
<keyword evidence="1" id="KW-0862">Zinc</keyword>
<proteinExistence type="predicted"/>
<accession>A0AAE0GW22</accession>
<name>A0AAE0GW22_9CHLO</name>
<gene>
    <name evidence="4" type="ORF">CYMTET_7011</name>
</gene>
<sequence length="213" mass="23820">MSTMQEGNLTPYELERERLIARNRERLRALGIPAALLNLQKTAQPSPKIAEKKAASVPHKRKLDAPAAPSRRSRRLNAGPGGEGAEAADEEPLVELPDEPRVYQSYAAGRSWEERMAELALDGLVELTNAHVTIVVIGSRGNHYVVTLANDSQKCQCPDFRIRKRHCKHIRLVLEQLKISDRPNEWHSAVEERFTELIGDGGVDKPLITKPKN</sequence>
<dbReference type="InterPro" id="IPR007527">
    <property type="entry name" value="Znf_SWIM"/>
</dbReference>
<feature type="domain" description="SWIM-type" evidence="3">
    <location>
        <begin position="144"/>
        <end position="178"/>
    </location>
</feature>
<keyword evidence="1" id="KW-0479">Metal-binding</keyword>
<evidence type="ECO:0000259" key="3">
    <source>
        <dbReference type="PROSITE" id="PS50966"/>
    </source>
</evidence>
<dbReference type="EMBL" id="LGRX02001849">
    <property type="protein sequence ID" value="KAK3285382.1"/>
    <property type="molecule type" value="Genomic_DNA"/>
</dbReference>
<dbReference type="Proteomes" id="UP001190700">
    <property type="component" value="Unassembled WGS sequence"/>
</dbReference>
<protein>
    <recommendedName>
        <fullName evidence="3">SWIM-type domain-containing protein</fullName>
    </recommendedName>
</protein>
<evidence type="ECO:0000256" key="2">
    <source>
        <dbReference type="SAM" id="MobiDB-lite"/>
    </source>
</evidence>
<evidence type="ECO:0000313" key="4">
    <source>
        <dbReference type="EMBL" id="KAK3285382.1"/>
    </source>
</evidence>
<reference evidence="4 5" key="1">
    <citation type="journal article" date="2015" name="Genome Biol. Evol.">
        <title>Comparative Genomics of a Bacterivorous Green Alga Reveals Evolutionary Causalities and Consequences of Phago-Mixotrophic Mode of Nutrition.</title>
        <authorList>
            <person name="Burns J.A."/>
            <person name="Paasch A."/>
            <person name="Narechania A."/>
            <person name="Kim E."/>
        </authorList>
    </citation>
    <scope>NUCLEOTIDE SEQUENCE [LARGE SCALE GENOMIC DNA]</scope>
    <source>
        <strain evidence="4 5">PLY_AMNH</strain>
    </source>
</reference>
<dbReference type="GO" id="GO:0008270">
    <property type="term" value="F:zinc ion binding"/>
    <property type="evidence" value="ECO:0007669"/>
    <property type="project" value="UniProtKB-KW"/>
</dbReference>